<name>A0A0A9BZ85_ARUDO</name>
<reference evidence="2" key="1">
    <citation type="submission" date="2014-09" db="EMBL/GenBank/DDBJ databases">
        <authorList>
            <person name="Magalhaes I.L.F."/>
            <person name="Oliveira U."/>
            <person name="Santos F.R."/>
            <person name="Vidigal T.H.D.A."/>
            <person name="Brescovit A.D."/>
            <person name="Santos A.J."/>
        </authorList>
    </citation>
    <scope>NUCLEOTIDE SEQUENCE</scope>
    <source>
        <tissue evidence="2">Shoot tissue taken approximately 20 cm above the soil surface</tissue>
    </source>
</reference>
<protein>
    <submittedName>
        <fullName evidence="2">Uncharacterized protein</fullName>
    </submittedName>
</protein>
<proteinExistence type="predicted"/>
<reference evidence="2" key="2">
    <citation type="journal article" date="2015" name="Data Brief">
        <title>Shoot transcriptome of the giant reed, Arundo donax.</title>
        <authorList>
            <person name="Barrero R.A."/>
            <person name="Guerrero F.D."/>
            <person name="Moolhuijzen P."/>
            <person name="Goolsby J.A."/>
            <person name="Tidwell J."/>
            <person name="Bellgard S.E."/>
            <person name="Bellgard M.I."/>
        </authorList>
    </citation>
    <scope>NUCLEOTIDE SEQUENCE</scope>
    <source>
        <tissue evidence="2">Shoot tissue taken approximately 20 cm above the soil surface</tissue>
    </source>
</reference>
<evidence type="ECO:0000313" key="2">
    <source>
        <dbReference type="EMBL" id="JAD69374.1"/>
    </source>
</evidence>
<feature type="region of interest" description="Disordered" evidence="1">
    <location>
        <begin position="47"/>
        <end position="66"/>
    </location>
</feature>
<sequence>MPGIRIPRWQLGSGVGGRGVTSIGGGEGLHRWRERAIRSSLLPNVARAAGRKGGSDQQVTRRRRDG</sequence>
<accession>A0A0A9BZ85</accession>
<evidence type="ECO:0000256" key="1">
    <source>
        <dbReference type="SAM" id="MobiDB-lite"/>
    </source>
</evidence>
<organism evidence="2">
    <name type="scientific">Arundo donax</name>
    <name type="common">Giant reed</name>
    <name type="synonym">Donax arundinaceus</name>
    <dbReference type="NCBI Taxonomy" id="35708"/>
    <lineage>
        <taxon>Eukaryota</taxon>
        <taxon>Viridiplantae</taxon>
        <taxon>Streptophyta</taxon>
        <taxon>Embryophyta</taxon>
        <taxon>Tracheophyta</taxon>
        <taxon>Spermatophyta</taxon>
        <taxon>Magnoliopsida</taxon>
        <taxon>Liliopsida</taxon>
        <taxon>Poales</taxon>
        <taxon>Poaceae</taxon>
        <taxon>PACMAD clade</taxon>
        <taxon>Arundinoideae</taxon>
        <taxon>Arundineae</taxon>
        <taxon>Arundo</taxon>
    </lineage>
</organism>
<dbReference type="AlphaFoldDB" id="A0A0A9BZ85"/>
<dbReference type="EMBL" id="GBRH01228521">
    <property type="protein sequence ID" value="JAD69374.1"/>
    <property type="molecule type" value="Transcribed_RNA"/>
</dbReference>